<evidence type="ECO:0000313" key="8">
    <source>
        <dbReference type="WBParaSite" id="SMUV_0000947401-mRNA-1"/>
    </source>
</evidence>
<dbReference type="SMART" id="SM00356">
    <property type="entry name" value="ZnF_C3H1"/>
    <property type="match status" value="2"/>
</dbReference>
<feature type="zinc finger region" description="C3H1-type" evidence="5">
    <location>
        <begin position="81"/>
        <end position="109"/>
    </location>
</feature>
<dbReference type="InterPro" id="IPR000571">
    <property type="entry name" value="Znf_CCCH"/>
</dbReference>
<evidence type="ECO:0000256" key="5">
    <source>
        <dbReference type="PROSITE-ProRule" id="PRU00723"/>
    </source>
</evidence>
<evidence type="ECO:0000256" key="3">
    <source>
        <dbReference type="ARBA" id="ARBA00022771"/>
    </source>
</evidence>
<evidence type="ECO:0000313" key="7">
    <source>
        <dbReference type="Proteomes" id="UP000046393"/>
    </source>
</evidence>
<organism evidence="7 8">
    <name type="scientific">Syphacia muris</name>
    <dbReference type="NCBI Taxonomy" id="451379"/>
    <lineage>
        <taxon>Eukaryota</taxon>
        <taxon>Metazoa</taxon>
        <taxon>Ecdysozoa</taxon>
        <taxon>Nematoda</taxon>
        <taxon>Chromadorea</taxon>
        <taxon>Rhabditida</taxon>
        <taxon>Spirurina</taxon>
        <taxon>Oxyuridomorpha</taxon>
        <taxon>Oxyuroidea</taxon>
        <taxon>Oxyuridae</taxon>
        <taxon>Syphacia</taxon>
    </lineage>
</organism>
<dbReference type="FunFam" id="4.10.1000.10:FF:000001">
    <property type="entry name" value="zinc finger CCCH domain-containing protein 15-like"/>
    <property type="match status" value="1"/>
</dbReference>
<feature type="zinc finger region" description="C3H1-type" evidence="5">
    <location>
        <begin position="23"/>
        <end position="51"/>
    </location>
</feature>
<dbReference type="Gene3D" id="6.10.250.3220">
    <property type="match status" value="1"/>
</dbReference>
<sequence>MCLPYFTAHMFSFRISERRKANAYKTALCQSFKETGSCEYGDECCFAHGESELRLPPESLLMNLDLRLKMQCKLHLQAHPKYKTQLCNKFSVNGYCPYGSRCQFIHQKPNETIATKVRHYRFFCLHFLLSY</sequence>
<dbReference type="GO" id="GO:0005829">
    <property type="term" value="C:cytosol"/>
    <property type="evidence" value="ECO:0007669"/>
    <property type="project" value="TreeGrafter"/>
</dbReference>
<dbReference type="Gene3D" id="4.10.1000.10">
    <property type="entry name" value="Zinc finger, CCCH-type"/>
    <property type="match status" value="1"/>
</dbReference>
<dbReference type="InterPro" id="IPR036855">
    <property type="entry name" value="Znf_CCCH_sf"/>
</dbReference>
<dbReference type="FunFam" id="4.10.1000.10:FF:000002">
    <property type="entry name" value="Zinc finger protein 36, C3H1 type-like 1"/>
    <property type="match status" value="1"/>
</dbReference>
<accession>A0A0N5AX07</accession>
<dbReference type="Pfam" id="PF00642">
    <property type="entry name" value="zf-CCCH"/>
    <property type="match status" value="2"/>
</dbReference>
<dbReference type="Proteomes" id="UP000046393">
    <property type="component" value="Unplaced"/>
</dbReference>
<keyword evidence="1 5" id="KW-0479">Metal-binding</keyword>
<keyword evidence="4 5" id="KW-0862">Zinc</keyword>
<evidence type="ECO:0000256" key="1">
    <source>
        <dbReference type="ARBA" id="ARBA00022723"/>
    </source>
</evidence>
<dbReference type="PANTHER" id="PTHR12547">
    <property type="entry name" value="CCCH ZINC FINGER/TIS11-RELATED"/>
    <property type="match status" value="1"/>
</dbReference>
<protein>
    <submittedName>
        <fullName evidence="8">C3H1-type domain-containing protein</fullName>
    </submittedName>
</protein>
<evidence type="ECO:0000256" key="4">
    <source>
        <dbReference type="ARBA" id="ARBA00022833"/>
    </source>
</evidence>
<reference evidence="8" key="1">
    <citation type="submission" date="2017-02" db="UniProtKB">
        <authorList>
            <consortium name="WormBaseParasite"/>
        </authorList>
    </citation>
    <scope>IDENTIFICATION</scope>
</reference>
<dbReference type="AlphaFoldDB" id="A0A0N5AX07"/>
<keyword evidence="7" id="KW-1185">Reference proteome</keyword>
<dbReference type="GO" id="GO:0003730">
    <property type="term" value="F:mRNA 3'-UTR binding"/>
    <property type="evidence" value="ECO:0007669"/>
    <property type="project" value="TreeGrafter"/>
</dbReference>
<feature type="domain" description="C3H1-type" evidence="6">
    <location>
        <begin position="81"/>
        <end position="109"/>
    </location>
</feature>
<keyword evidence="2" id="KW-0677">Repeat</keyword>
<feature type="domain" description="C3H1-type" evidence="6">
    <location>
        <begin position="23"/>
        <end position="51"/>
    </location>
</feature>
<keyword evidence="3 5" id="KW-0863">Zinc-finger</keyword>
<proteinExistence type="predicted"/>
<dbReference type="GO" id="GO:0043186">
    <property type="term" value="C:P granule"/>
    <property type="evidence" value="ECO:0007669"/>
    <property type="project" value="UniProtKB-ARBA"/>
</dbReference>
<evidence type="ECO:0000259" key="6">
    <source>
        <dbReference type="PROSITE" id="PS50103"/>
    </source>
</evidence>
<dbReference type="PROSITE" id="PS50103">
    <property type="entry name" value="ZF_C3H1"/>
    <property type="match status" value="2"/>
</dbReference>
<name>A0A0N5AX07_9BILA</name>
<dbReference type="GO" id="GO:0008270">
    <property type="term" value="F:zinc ion binding"/>
    <property type="evidence" value="ECO:0007669"/>
    <property type="project" value="UniProtKB-KW"/>
</dbReference>
<dbReference type="STRING" id="451379.A0A0N5AX07"/>
<dbReference type="WBParaSite" id="SMUV_0000947401-mRNA-1">
    <property type="protein sequence ID" value="SMUV_0000947401-mRNA-1"/>
    <property type="gene ID" value="SMUV_0000947401"/>
</dbReference>
<dbReference type="SUPFAM" id="SSF90229">
    <property type="entry name" value="CCCH zinc finger"/>
    <property type="match status" value="2"/>
</dbReference>
<dbReference type="InterPro" id="IPR045877">
    <property type="entry name" value="ZFP36-like"/>
</dbReference>
<dbReference type="PANTHER" id="PTHR12547:SF144">
    <property type="entry name" value="C3H1-TYPE DOMAIN-CONTAINING PROTEIN"/>
    <property type="match status" value="1"/>
</dbReference>
<evidence type="ECO:0000256" key="2">
    <source>
        <dbReference type="ARBA" id="ARBA00022737"/>
    </source>
</evidence>